<dbReference type="Proteomes" id="UP000799766">
    <property type="component" value="Unassembled WGS sequence"/>
</dbReference>
<evidence type="ECO:0000313" key="3">
    <source>
        <dbReference type="Proteomes" id="UP000799766"/>
    </source>
</evidence>
<feature type="compositionally biased region" description="Polar residues" evidence="1">
    <location>
        <begin position="114"/>
        <end position="127"/>
    </location>
</feature>
<dbReference type="OrthoDB" id="5360255at2759"/>
<feature type="region of interest" description="Disordered" evidence="1">
    <location>
        <begin position="266"/>
        <end position="295"/>
    </location>
</feature>
<feature type="compositionally biased region" description="Low complexity" evidence="1">
    <location>
        <begin position="66"/>
        <end position="86"/>
    </location>
</feature>
<feature type="region of interest" description="Disordered" evidence="1">
    <location>
        <begin position="339"/>
        <end position="478"/>
    </location>
</feature>
<accession>A0A6A6NMA5</accession>
<name>A0A6A6NMA5_9PEZI</name>
<feature type="compositionally biased region" description="Basic and acidic residues" evidence="1">
    <location>
        <begin position="368"/>
        <end position="426"/>
    </location>
</feature>
<feature type="region of interest" description="Disordered" evidence="1">
    <location>
        <begin position="219"/>
        <end position="252"/>
    </location>
</feature>
<organism evidence="2 3">
    <name type="scientific">Lineolata rhizophorae</name>
    <dbReference type="NCBI Taxonomy" id="578093"/>
    <lineage>
        <taxon>Eukaryota</taxon>
        <taxon>Fungi</taxon>
        <taxon>Dikarya</taxon>
        <taxon>Ascomycota</taxon>
        <taxon>Pezizomycotina</taxon>
        <taxon>Dothideomycetes</taxon>
        <taxon>Dothideomycetes incertae sedis</taxon>
        <taxon>Lineolatales</taxon>
        <taxon>Lineolataceae</taxon>
        <taxon>Lineolata</taxon>
    </lineage>
</organism>
<dbReference type="EMBL" id="MU001703">
    <property type="protein sequence ID" value="KAF2452789.1"/>
    <property type="molecule type" value="Genomic_DNA"/>
</dbReference>
<feature type="region of interest" description="Disordered" evidence="1">
    <location>
        <begin position="45"/>
        <end position="137"/>
    </location>
</feature>
<reference evidence="2" key="1">
    <citation type="journal article" date="2020" name="Stud. Mycol.">
        <title>101 Dothideomycetes genomes: a test case for predicting lifestyles and emergence of pathogens.</title>
        <authorList>
            <person name="Haridas S."/>
            <person name="Albert R."/>
            <person name="Binder M."/>
            <person name="Bloem J."/>
            <person name="Labutti K."/>
            <person name="Salamov A."/>
            <person name="Andreopoulos B."/>
            <person name="Baker S."/>
            <person name="Barry K."/>
            <person name="Bills G."/>
            <person name="Bluhm B."/>
            <person name="Cannon C."/>
            <person name="Castanera R."/>
            <person name="Culley D."/>
            <person name="Daum C."/>
            <person name="Ezra D."/>
            <person name="Gonzalez J."/>
            <person name="Henrissat B."/>
            <person name="Kuo A."/>
            <person name="Liang C."/>
            <person name="Lipzen A."/>
            <person name="Lutzoni F."/>
            <person name="Magnuson J."/>
            <person name="Mondo S."/>
            <person name="Nolan M."/>
            <person name="Ohm R."/>
            <person name="Pangilinan J."/>
            <person name="Park H.-J."/>
            <person name="Ramirez L."/>
            <person name="Alfaro M."/>
            <person name="Sun H."/>
            <person name="Tritt A."/>
            <person name="Yoshinaga Y."/>
            <person name="Zwiers L.-H."/>
            <person name="Turgeon B."/>
            <person name="Goodwin S."/>
            <person name="Spatafora J."/>
            <person name="Crous P."/>
            <person name="Grigoriev I."/>
        </authorList>
    </citation>
    <scope>NUCLEOTIDE SEQUENCE</scope>
    <source>
        <strain evidence="2">ATCC 16933</strain>
    </source>
</reference>
<protein>
    <submittedName>
        <fullName evidence="2">Uncharacterized protein</fullName>
    </submittedName>
</protein>
<feature type="compositionally biased region" description="Basic and acidic residues" evidence="1">
    <location>
        <begin position="277"/>
        <end position="289"/>
    </location>
</feature>
<evidence type="ECO:0000313" key="2">
    <source>
        <dbReference type="EMBL" id="KAF2452789.1"/>
    </source>
</evidence>
<gene>
    <name evidence="2" type="ORF">BDY21DRAFT_151590</name>
</gene>
<feature type="compositionally biased region" description="Polar residues" evidence="1">
    <location>
        <begin position="47"/>
        <end position="65"/>
    </location>
</feature>
<keyword evidence="3" id="KW-1185">Reference proteome</keyword>
<dbReference type="AlphaFoldDB" id="A0A6A6NMA5"/>
<sequence>MRYRVPERQIMRRLQFKLASPQDHTLLVNFLKDSGCQIVESGFSGRRASQTTMPTHVESSQPNTGLSSRSIPGLPSSSPSTSNLLPCNAPRKRAHPLSTLHEHEEFSSHVYRPVSTQPSQPFSQLAHQYSRKRPATHQSHLMRNHNFDGQPSPLNLHSYGPRTRSPLAAIPPLTSDTTAPSDYMLTSDTLGRPSPPPTLYADPVASIEAQSRPLRTSMSMIDLCPDPSSPPHEHASTQHQTHSTEDEAPPCQHLNISKHEPLVQSRHFARASQIHQQEQEQYHHHDTRAGVHTSQSEDNIFARPSKFCKETSLLSVQSDPTDLTLMDLLPPRRELPFNKIERTGNSGLRKMIASTSTSKLPPLPRPRFVGEDRKCKGEDRSRKTTIERRASGNREDRSANKAGEEQTEETRQPKETHKEPQLHTHALESNTTSDAVPAADTPTKTPMAPSSSSHPPRLPLATANASTNTSPPPAYLRDMAPANASATELFASRIAARDAAGDDALTAAYAARPEQERLAAIDNFIAARLGDEAFVRLCRDVGRCWKRVGLEL</sequence>
<proteinExistence type="predicted"/>
<evidence type="ECO:0000256" key="1">
    <source>
        <dbReference type="SAM" id="MobiDB-lite"/>
    </source>
</evidence>